<feature type="domain" description="Aldehyde dehydrogenase" evidence="4">
    <location>
        <begin position="33"/>
        <end position="490"/>
    </location>
</feature>
<evidence type="ECO:0000313" key="5">
    <source>
        <dbReference type="EMBL" id="MDO6966747.1"/>
    </source>
</evidence>
<evidence type="ECO:0000313" key="6">
    <source>
        <dbReference type="Proteomes" id="UP001174932"/>
    </source>
</evidence>
<dbReference type="InterPro" id="IPR016161">
    <property type="entry name" value="Ald_DH/histidinol_DH"/>
</dbReference>
<dbReference type="CDD" id="cd07112">
    <property type="entry name" value="ALDH_GABALDH-PuuC"/>
    <property type="match status" value="1"/>
</dbReference>
<sequence length="495" mass="52777">MTKTKADWLSLKATLAIRNLAYIDGAYCPALSGETFDCVNPATGEVLAKIASCDSADVDRAVTAARTAFEDRRWSGKTPSERKAVLLKLADLIRANLEEFALLESLDMGKPVAEAAAIDVPGAAGVFQWFAEAIDKVYDEVAPVGSGNLALVRREALGVVGAVVPWNFPLDMAAWKCAPALALGNSVILKPAEQSPLTALRLAELATEAGIPAGVFNVLPGYGEKAGKAMGLHPDIDCIAFTGSTEVGKYFLAYSAQSNMKQVWLECGGKSPNIIFADCEDLDAAADMAAFGIFFNQGEVCSANSRLLVQKEIAPAFVAKMQERAQRYQPGDPLDPATTMGAIVDARQCDRVYSYIEQGKKSATLVAGGERVTVEGKGSFIQPTIFADVDPGDRLAVEEIFGPVLAVTTFETEEEAVRLANASIYGLAASVWTSNLARAHRMIEALRVGTVSVNTVDALSPMTPFGGFKQSGIGRDLSLHAFDKFSGLKTAWIKY</sequence>
<feature type="active site" evidence="2">
    <location>
        <position position="266"/>
    </location>
</feature>
<dbReference type="PANTHER" id="PTHR11699">
    <property type="entry name" value="ALDEHYDE DEHYDROGENASE-RELATED"/>
    <property type="match status" value="1"/>
</dbReference>
<dbReference type="EMBL" id="JAUOZU010000021">
    <property type="protein sequence ID" value="MDO6966747.1"/>
    <property type="molecule type" value="Genomic_DNA"/>
</dbReference>
<dbReference type="InterPro" id="IPR029510">
    <property type="entry name" value="Ald_DH_CS_GLU"/>
</dbReference>
<dbReference type="PROSITE" id="PS00687">
    <property type="entry name" value="ALDEHYDE_DEHYDR_GLU"/>
    <property type="match status" value="1"/>
</dbReference>
<comment type="similarity">
    <text evidence="3">Belongs to the aldehyde dehydrogenase family.</text>
</comment>
<dbReference type="InterPro" id="IPR016160">
    <property type="entry name" value="Ald_DH_CS_CYS"/>
</dbReference>
<dbReference type="Proteomes" id="UP001174932">
    <property type="component" value="Unassembled WGS sequence"/>
</dbReference>
<protein>
    <submittedName>
        <fullName evidence="5">Aldehyde dehydrogenase</fullName>
    </submittedName>
</protein>
<dbReference type="SUPFAM" id="SSF53720">
    <property type="entry name" value="ALDH-like"/>
    <property type="match status" value="1"/>
</dbReference>
<organism evidence="5 6">
    <name type="scientific">Rhizobium alvei</name>
    <dbReference type="NCBI Taxonomy" id="1132659"/>
    <lineage>
        <taxon>Bacteria</taxon>
        <taxon>Pseudomonadati</taxon>
        <taxon>Pseudomonadota</taxon>
        <taxon>Alphaproteobacteria</taxon>
        <taxon>Hyphomicrobiales</taxon>
        <taxon>Rhizobiaceae</taxon>
        <taxon>Rhizobium/Agrobacterium group</taxon>
        <taxon>Rhizobium</taxon>
    </lineage>
</organism>
<accession>A0ABT8YSK9</accession>
<reference evidence="5" key="2">
    <citation type="submission" date="2023-07" db="EMBL/GenBank/DDBJ databases">
        <authorList>
            <person name="Shen H."/>
        </authorList>
    </citation>
    <scope>NUCLEOTIDE SEQUENCE</scope>
    <source>
        <strain evidence="5">TNR-22</strain>
    </source>
</reference>
<evidence type="ECO:0000256" key="1">
    <source>
        <dbReference type="ARBA" id="ARBA00023002"/>
    </source>
</evidence>
<evidence type="ECO:0000256" key="3">
    <source>
        <dbReference type="RuleBase" id="RU003345"/>
    </source>
</evidence>
<dbReference type="RefSeq" id="WP_304378677.1">
    <property type="nucleotide sequence ID" value="NZ_JAUOZU010000021.1"/>
</dbReference>
<evidence type="ECO:0000259" key="4">
    <source>
        <dbReference type="Pfam" id="PF00171"/>
    </source>
</evidence>
<evidence type="ECO:0000256" key="2">
    <source>
        <dbReference type="PROSITE-ProRule" id="PRU10007"/>
    </source>
</evidence>
<dbReference type="InterPro" id="IPR016163">
    <property type="entry name" value="Ald_DH_C"/>
</dbReference>
<reference evidence="5" key="1">
    <citation type="journal article" date="2015" name="Int. J. Syst. Evol. Microbiol.">
        <title>Rhizobium alvei sp. nov., isolated from a freshwater river.</title>
        <authorList>
            <person name="Sheu S.Y."/>
            <person name="Huang H.W."/>
            <person name="Young C.C."/>
            <person name="Chen W.M."/>
        </authorList>
    </citation>
    <scope>NUCLEOTIDE SEQUENCE</scope>
    <source>
        <strain evidence="5">TNR-22</strain>
    </source>
</reference>
<dbReference type="PROSITE" id="PS00070">
    <property type="entry name" value="ALDEHYDE_DEHYDR_CYS"/>
    <property type="match status" value="1"/>
</dbReference>
<dbReference type="InterPro" id="IPR015590">
    <property type="entry name" value="Aldehyde_DH_dom"/>
</dbReference>
<proteinExistence type="inferred from homology"/>
<name>A0ABT8YSK9_9HYPH</name>
<keyword evidence="6" id="KW-1185">Reference proteome</keyword>
<comment type="caution">
    <text evidence="5">The sequence shown here is derived from an EMBL/GenBank/DDBJ whole genome shotgun (WGS) entry which is preliminary data.</text>
</comment>
<keyword evidence="1 3" id="KW-0560">Oxidoreductase</keyword>
<dbReference type="InterPro" id="IPR016162">
    <property type="entry name" value="Ald_DH_N"/>
</dbReference>
<dbReference type="Pfam" id="PF00171">
    <property type="entry name" value="Aldedh"/>
    <property type="match status" value="1"/>
</dbReference>
<dbReference type="Gene3D" id="3.40.605.10">
    <property type="entry name" value="Aldehyde Dehydrogenase, Chain A, domain 1"/>
    <property type="match status" value="1"/>
</dbReference>
<gene>
    <name evidence="5" type="ORF">Q4481_22575</name>
</gene>
<dbReference type="Gene3D" id="3.40.309.10">
    <property type="entry name" value="Aldehyde Dehydrogenase, Chain A, domain 2"/>
    <property type="match status" value="1"/>
</dbReference>